<name>A0A2K2H9I6_9BACT</name>
<dbReference type="NCBIfam" id="TIGR04178">
    <property type="entry name" value="exo_archaeo"/>
    <property type="match status" value="1"/>
</dbReference>
<dbReference type="NCBIfam" id="TIGR02602">
    <property type="entry name" value="8TM_EpsH"/>
    <property type="match status" value="1"/>
</dbReference>
<feature type="transmembrane region" description="Helical" evidence="8">
    <location>
        <begin position="250"/>
        <end position="270"/>
    </location>
</feature>
<keyword evidence="6 8" id="KW-1133">Transmembrane helix</keyword>
<gene>
    <name evidence="9" type="ORF">C2E25_09855</name>
</gene>
<feature type="transmembrane region" description="Helical" evidence="8">
    <location>
        <begin position="92"/>
        <end position="110"/>
    </location>
</feature>
<feature type="transmembrane region" description="Helical" evidence="8">
    <location>
        <begin position="184"/>
        <end position="201"/>
    </location>
</feature>
<keyword evidence="3" id="KW-0645">Protease</keyword>
<comment type="subcellular location">
    <subcellularLocation>
        <location evidence="1">Cell membrane</location>
        <topology evidence="1">Multi-pass membrane protein</topology>
    </subcellularLocation>
</comment>
<evidence type="ECO:0000256" key="8">
    <source>
        <dbReference type="SAM" id="Phobius"/>
    </source>
</evidence>
<keyword evidence="7 8" id="KW-0472">Membrane</keyword>
<feature type="transmembrane region" description="Helical" evidence="8">
    <location>
        <begin position="68"/>
        <end position="86"/>
    </location>
</feature>
<feature type="transmembrane region" description="Helical" evidence="8">
    <location>
        <begin position="40"/>
        <end position="56"/>
    </location>
</feature>
<dbReference type="GO" id="GO:0008233">
    <property type="term" value="F:peptidase activity"/>
    <property type="evidence" value="ECO:0007669"/>
    <property type="project" value="UniProtKB-KW"/>
</dbReference>
<proteinExistence type="predicted"/>
<evidence type="ECO:0000256" key="7">
    <source>
        <dbReference type="ARBA" id="ARBA00023136"/>
    </source>
</evidence>
<evidence type="ECO:0000313" key="10">
    <source>
        <dbReference type="Proteomes" id="UP000236340"/>
    </source>
</evidence>
<sequence>MESRVGNRTRTAILLILLAAVFYPVYPELFSAWIHQADSSHGLLVPLVSLYFVWTCRERLRQAEASSSPSGLVLLSASLIVYLLALVGDIAVVARAMIVFSLAGLVLYLYGGKIFRILAFPLFFLLFMVPVPVSVIGLVALPLQTLATMISSSLIQLCSIPVLREGNMLYFVQTQLEVAEACSGIRSIVALIMLGSIFVYFSKLGLTRKIILLCSAVPVALAANILRISGTGVLAHFYGDQVARGFLHEFSGLAVFIFGLLVLGMENVLLGRGLRFWRPRFMDGGET</sequence>
<evidence type="ECO:0000256" key="6">
    <source>
        <dbReference type="ARBA" id="ARBA00022989"/>
    </source>
</evidence>
<dbReference type="GO" id="GO:0006508">
    <property type="term" value="P:proteolysis"/>
    <property type="evidence" value="ECO:0007669"/>
    <property type="project" value="UniProtKB-KW"/>
</dbReference>
<evidence type="ECO:0000256" key="4">
    <source>
        <dbReference type="ARBA" id="ARBA00022692"/>
    </source>
</evidence>
<dbReference type="GO" id="GO:0005886">
    <property type="term" value="C:plasma membrane"/>
    <property type="evidence" value="ECO:0007669"/>
    <property type="project" value="UniProtKB-SubCell"/>
</dbReference>
<dbReference type="EMBL" id="PPFX01000020">
    <property type="protein sequence ID" value="PNU19966.1"/>
    <property type="molecule type" value="Genomic_DNA"/>
</dbReference>
<evidence type="ECO:0000256" key="3">
    <source>
        <dbReference type="ARBA" id="ARBA00022670"/>
    </source>
</evidence>
<feature type="transmembrane region" description="Helical" evidence="8">
    <location>
        <begin position="210"/>
        <end position="230"/>
    </location>
</feature>
<accession>A0A2K2H9I6</accession>
<feature type="transmembrane region" description="Helical" evidence="8">
    <location>
        <begin position="122"/>
        <end position="143"/>
    </location>
</feature>
<evidence type="ECO:0000313" key="9">
    <source>
        <dbReference type="EMBL" id="PNU19966.1"/>
    </source>
</evidence>
<protein>
    <submittedName>
        <fullName evidence="9">Exosortase</fullName>
    </submittedName>
</protein>
<keyword evidence="2" id="KW-1003">Cell membrane</keyword>
<dbReference type="InterPro" id="IPR026392">
    <property type="entry name" value="Exo/Archaeosortase_dom"/>
</dbReference>
<dbReference type="AlphaFoldDB" id="A0A2K2H9I6"/>
<dbReference type="InterPro" id="IPR013426">
    <property type="entry name" value="EpsH-like"/>
</dbReference>
<evidence type="ECO:0000256" key="1">
    <source>
        <dbReference type="ARBA" id="ARBA00004651"/>
    </source>
</evidence>
<evidence type="ECO:0000256" key="5">
    <source>
        <dbReference type="ARBA" id="ARBA00022801"/>
    </source>
</evidence>
<evidence type="ECO:0000256" key="2">
    <source>
        <dbReference type="ARBA" id="ARBA00022475"/>
    </source>
</evidence>
<reference evidence="9 10" key="1">
    <citation type="journal article" date="2018" name="Genome Announc.">
        <title>Genome Sequence of Geothermobacter sp. HR-1 Iron Reducer from the Loihi Seamount.</title>
        <authorList>
            <person name="Smith H."/>
            <person name="Abuyen K."/>
            <person name="Tremblay J."/>
            <person name="Savalia P."/>
            <person name="Perez-Rodriguez I."/>
            <person name="Emerson D."/>
            <person name="Tully B."/>
            <person name="Amend J."/>
        </authorList>
    </citation>
    <scope>NUCLEOTIDE SEQUENCE [LARGE SCALE GENOMIC DNA]</scope>
    <source>
        <strain evidence="9 10">HR-1</strain>
    </source>
</reference>
<feature type="transmembrane region" description="Helical" evidence="8">
    <location>
        <begin position="12"/>
        <end position="34"/>
    </location>
</feature>
<keyword evidence="5" id="KW-0378">Hydrolase</keyword>
<dbReference type="Proteomes" id="UP000236340">
    <property type="component" value="Unassembled WGS sequence"/>
</dbReference>
<dbReference type="OrthoDB" id="9797363at2"/>
<dbReference type="InterPro" id="IPR019127">
    <property type="entry name" value="Exosortase"/>
</dbReference>
<dbReference type="Pfam" id="PF09721">
    <property type="entry name" value="Exosortase_EpsH"/>
    <property type="match status" value="1"/>
</dbReference>
<comment type="caution">
    <text evidence="9">The sequence shown here is derived from an EMBL/GenBank/DDBJ whole genome shotgun (WGS) entry which is preliminary data.</text>
</comment>
<keyword evidence="4 8" id="KW-0812">Transmembrane</keyword>
<organism evidence="9 10">
    <name type="scientific">Geothermobacter hydrogeniphilus</name>
    <dbReference type="NCBI Taxonomy" id="1969733"/>
    <lineage>
        <taxon>Bacteria</taxon>
        <taxon>Pseudomonadati</taxon>
        <taxon>Thermodesulfobacteriota</taxon>
        <taxon>Desulfuromonadia</taxon>
        <taxon>Desulfuromonadales</taxon>
        <taxon>Geothermobacteraceae</taxon>
        <taxon>Geothermobacter</taxon>
    </lineage>
</organism>